<dbReference type="EMBL" id="JBBNAE010000006">
    <property type="protein sequence ID" value="KAK9117494.1"/>
    <property type="molecule type" value="Genomic_DNA"/>
</dbReference>
<dbReference type="FunFam" id="3.30.280.10:FF:000001">
    <property type="entry name" value="Urease subunit alpha"/>
    <property type="match status" value="1"/>
</dbReference>
<dbReference type="HAMAP" id="MF_01954">
    <property type="entry name" value="Urease_beta"/>
    <property type="match status" value="1"/>
</dbReference>
<feature type="region of interest" description="Disordered" evidence="13">
    <location>
        <begin position="150"/>
        <end position="194"/>
    </location>
</feature>
<dbReference type="GO" id="GO:0016151">
    <property type="term" value="F:nickel cation binding"/>
    <property type="evidence" value="ECO:0007669"/>
    <property type="project" value="InterPro"/>
</dbReference>
<evidence type="ECO:0000313" key="16">
    <source>
        <dbReference type="EMBL" id="KAK9117494.1"/>
    </source>
</evidence>
<feature type="active site" description="Proton donor" evidence="10 12">
    <location>
        <position position="1447"/>
    </location>
</feature>
<feature type="binding site" evidence="9">
    <location>
        <position position="1263"/>
    </location>
    <ligand>
        <name>Ni(2+)</name>
        <dbReference type="ChEBI" id="CHEBI:49786"/>
        <label>1</label>
    </ligand>
</feature>
<evidence type="ECO:0000313" key="17">
    <source>
        <dbReference type="Proteomes" id="UP001417504"/>
    </source>
</evidence>
<dbReference type="InterPro" id="IPR036463">
    <property type="entry name" value="Urease_gamma_sf"/>
</dbReference>
<dbReference type="PANTHER" id="PTHR43440">
    <property type="entry name" value="UREASE"/>
    <property type="match status" value="1"/>
</dbReference>
<dbReference type="InterPro" id="IPR018289">
    <property type="entry name" value="MULE_transposase_dom"/>
</dbReference>
<feature type="binding site" evidence="9">
    <location>
        <position position="1487"/>
    </location>
    <ligand>
        <name>Ni(2+)</name>
        <dbReference type="ChEBI" id="CHEBI:49786"/>
        <label>1</label>
    </ligand>
</feature>
<dbReference type="NCBIfam" id="NF009671">
    <property type="entry name" value="PRK13192.1"/>
    <property type="match status" value="1"/>
</dbReference>
<evidence type="ECO:0000259" key="14">
    <source>
        <dbReference type="PROSITE" id="PS50966"/>
    </source>
</evidence>
<dbReference type="Pfam" id="PF00547">
    <property type="entry name" value="Urease_gamma"/>
    <property type="match status" value="1"/>
</dbReference>
<dbReference type="GO" id="GO:0035550">
    <property type="term" value="C:urease complex"/>
    <property type="evidence" value="ECO:0007669"/>
    <property type="project" value="InterPro"/>
</dbReference>
<dbReference type="Pfam" id="PF00699">
    <property type="entry name" value="Urease_beta"/>
    <property type="match status" value="1"/>
</dbReference>
<feature type="domain" description="Urease" evidence="15">
    <location>
        <begin position="1256"/>
        <end position="1694"/>
    </location>
</feature>
<keyword evidence="4 9" id="KW-0479">Metal-binding</keyword>
<dbReference type="NCBIfam" id="TIGR00193">
    <property type="entry name" value="urease_gam"/>
    <property type="match status" value="1"/>
</dbReference>
<feature type="compositionally biased region" description="Basic and acidic residues" evidence="13">
    <location>
        <begin position="180"/>
        <end position="194"/>
    </location>
</feature>
<feature type="domain" description="SWIM-type" evidence="14">
    <location>
        <begin position="746"/>
        <end position="778"/>
    </location>
</feature>
<dbReference type="NCBIfam" id="NF009682">
    <property type="entry name" value="PRK13203.1"/>
    <property type="match status" value="1"/>
</dbReference>
<evidence type="ECO:0000256" key="10">
    <source>
        <dbReference type="PIRSR" id="PIRSR611612-52"/>
    </source>
</evidence>
<dbReference type="Gene3D" id="3.30.280.10">
    <property type="entry name" value="Urease, gamma-like subunit"/>
    <property type="match status" value="1"/>
</dbReference>
<protein>
    <recommendedName>
        <fullName evidence="2">urease</fullName>
        <ecNumber evidence="2">3.5.1.5</ecNumber>
    </recommendedName>
</protein>
<dbReference type="InterPro" id="IPR011612">
    <property type="entry name" value="Urease_alpha_N_dom"/>
</dbReference>
<dbReference type="SUPFAM" id="SSF51278">
    <property type="entry name" value="Urease, beta-subunit"/>
    <property type="match status" value="1"/>
</dbReference>
<dbReference type="HAMAP" id="MF_01953">
    <property type="entry name" value="Urease_alpha"/>
    <property type="match status" value="1"/>
</dbReference>
<evidence type="ECO:0000256" key="6">
    <source>
        <dbReference type="ARBA" id="ARBA00022801"/>
    </source>
</evidence>
<feature type="binding site" evidence="9">
    <location>
        <position position="1399"/>
    </location>
    <ligand>
        <name>Ni(2+)</name>
        <dbReference type="ChEBI" id="CHEBI:49786"/>
        <label>2</label>
    </ligand>
</feature>
<dbReference type="InterPro" id="IPR017951">
    <property type="entry name" value="Urease_asu_c"/>
</dbReference>
<dbReference type="GO" id="GO:0008270">
    <property type="term" value="F:zinc ion binding"/>
    <property type="evidence" value="ECO:0007669"/>
    <property type="project" value="UniProtKB-KW"/>
</dbReference>
<dbReference type="Pfam" id="PF03108">
    <property type="entry name" value="DBD_Tnp_Mut"/>
    <property type="match status" value="1"/>
</dbReference>
<keyword evidence="7" id="KW-0862">Zinc</keyword>
<evidence type="ECO:0000256" key="2">
    <source>
        <dbReference type="ARBA" id="ARBA00012934"/>
    </source>
</evidence>
<dbReference type="SUPFAM" id="SSF54111">
    <property type="entry name" value="Urease, gamma-subunit"/>
    <property type="match status" value="1"/>
</dbReference>
<evidence type="ECO:0000256" key="11">
    <source>
        <dbReference type="PROSITE-ProRule" id="PRU00325"/>
    </source>
</evidence>
<proteinExistence type="inferred from homology"/>
<dbReference type="GO" id="GO:0043419">
    <property type="term" value="P:urea catabolic process"/>
    <property type="evidence" value="ECO:0007669"/>
    <property type="project" value="InterPro"/>
</dbReference>
<keyword evidence="17" id="KW-1185">Reference proteome</keyword>
<dbReference type="CDD" id="cd00407">
    <property type="entry name" value="Urease_beta"/>
    <property type="match status" value="1"/>
</dbReference>
<dbReference type="InterPro" id="IPR006564">
    <property type="entry name" value="Znf_PMZ"/>
</dbReference>
<evidence type="ECO:0000259" key="15">
    <source>
        <dbReference type="PROSITE" id="PS51368"/>
    </source>
</evidence>
<dbReference type="InterPro" id="IPR002019">
    <property type="entry name" value="Urease_beta-like"/>
</dbReference>
<keyword evidence="6 12" id="KW-0378">Hydrolase</keyword>
<dbReference type="InterPro" id="IPR004332">
    <property type="entry name" value="Transposase_MuDR"/>
</dbReference>
<dbReference type="InterPro" id="IPR050112">
    <property type="entry name" value="Urease_alpha_subunit"/>
</dbReference>
<dbReference type="InterPro" id="IPR005848">
    <property type="entry name" value="Urease_asu"/>
</dbReference>
<organism evidence="16 17">
    <name type="scientific">Stephania japonica</name>
    <dbReference type="NCBI Taxonomy" id="461633"/>
    <lineage>
        <taxon>Eukaryota</taxon>
        <taxon>Viridiplantae</taxon>
        <taxon>Streptophyta</taxon>
        <taxon>Embryophyta</taxon>
        <taxon>Tracheophyta</taxon>
        <taxon>Spermatophyta</taxon>
        <taxon>Magnoliopsida</taxon>
        <taxon>Ranunculales</taxon>
        <taxon>Menispermaceae</taxon>
        <taxon>Menispermoideae</taxon>
        <taxon>Cissampelideae</taxon>
        <taxon>Stephania</taxon>
    </lineage>
</organism>
<dbReference type="InterPro" id="IPR029754">
    <property type="entry name" value="Urease_Ni-bd"/>
</dbReference>
<comment type="pathway">
    <text evidence="1">Nitrogen metabolism; urea degradation; CO(2) and NH(3) from urea (urease route): step 1/1.</text>
</comment>
<dbReference type="NCBIfam" id="TIGR01792">
    <property type="entry name" value="urease_alph"/>
    <property type="match status" value="1"/>
</dbReference>
<dbReference type="PROSITE" id="PS51368">
    <property type="entry name" value="UREASE_3"/>
    <property type="match status" value="1"/>
</dbReference>
<dbReference type="SUPFAM" id="SSF51556">
    <property type="entry name" value="Metallo-dependent hydrolases"/>
    <property type="match status" value="1"/>
</dbReference>
<comment type="caution">
    <text evidence="16">The sequence shown here is derived from an EMBL/GenBank/DDBJ whole genome shotgun (WGS) entry which is preliminary data.</text>
</comment>
<dbReference type="Gene3D" id="2.30.40.10">
    <property type="entry name" value="Urease, subunit C, domain 1"/>
    <property type="match status" value="1"/>
</dbReference>
<dbReference type="CDD" id="cd00390">
    <property type="entry name" value="Urease_gamma"/>
    <property type="match status" value="1"/>
</dbReference>
<evidence type="ECO:0000256" key="13">
    <source>
        <dbReference type="SAM" id="MobiDB-lite"/>
    </source>
</evidence>
<dbReference type="Proteomes" id="UP001417504">
    <property type="component" value="Unassembled WGS sequence"/>
</dbReference>
<gene>
    <name evidence="16" type="ORF">Sjap_016441</name>
</gene>
<sequence>MGDRFVTVVCYINGKIVNGPQGVSYDIPPASYSRVRFGVNRDELESVIWKTLKINRNKGKLNMIYRCPMMLGSGTFNYIQLPIEDEQNLKDVFDIVSEFPPPNTMELILKVITEEAETQRLRNSPTVHAEIINAAELSVEEACHSAHRSIQSPVEYNASGDDVNIGNYEHSNDEDDYVDNNEKDVSSDKDGGSHELKDEVVRDASIHVVNNGSIHTLALQEDGGLADMPDKELDGMDMAPHDDALIRNFPSPVFTKLSRQAVEPIPEDSSMPPIGVWGESKELCKGLKFDSKQDLQYAVKQYSISRHQEYMVTESERALWVVRCKRSNEGCQWRLRACKRKKNQLFEITQYDGPHTCVSLGTLQDHSQLDSNIIAQEIYSVVEQDPSTSISTLHQIIKDKFGYEVHYKKVYVARSKAIARLFGDWDASYKMLTKCLGVIEQKNPGTQVVWDYHSSKDGSAVFQRVFWSFGPSIEGFKHCRPVIQIDDAFLYGKYGGKLLIANSIDANSFIFPLAFALVDEESTEGWCWFLRCLRERVTDRDGICIISNLQEGLLSAMTSSDNGWAEPRTYHRSCLRHVCDSFDEKYQDKVLKDLVYRAGTQHQLRKFEACMKELARFCGTSVGFLNDMAKEKWTMAYDRGVRYGWMTTNLAEYVNGFLKGARFYPVTALVKLTFYRCITYFNDRRAEIFSAHRKDEVFTTYAIEKVKRWATKVGGQIVISVDERNELFEVTTGHHGLHMEKGGNKHIVSLKERHCSCNKWQCFGIPCSHLQAVCVHAQIDCWQFIEHYYRLDVYALCYKSEFNPIPDEDNWPLSSLPSLLPNQNLKRKIGRPKFSHIQNETDMREPSGKTRCGGIGIMNLAPREVDRLSLQKAGFLAQKRLARGLRLNYNEAVALIATQILKFVRDGNKTVAELMDIGKQLLGRRQVLPAVPHLLETVQVEGNFPDGAKLITVHGAIASDEGNLELALFGSFLPVPSRDNFPEPEEHIVPGKIIYEKGDIVLNSGRRAVTLYVVNSGDRPIQVGSHYHFIETNHSLVFDRKRGYGMRLNIPAGTAVRFEPGEGKRVTLVSILGRQVFRGGNNISDGPLEVFSIEKVMDAVREGEFSNEEEWNASEGVVGKDHLVTTSISHEAYVNMYGPTTNDKIRLGDTNLFAEIEQDFTVYGDECVFGGGKVVRDGMGQTSGYPSVDYLDTIITNSVIIDYTGIYKADIGIKEGHIVCIGKAGNPDMMDGVSFDMIVGVNTEVIAGEGMIVTAGAIDCHVHFICPQLMHEAISSGITTMVGGGTGPAYGTRATTCTPAPSQMKFMLQSTDDFPLNFGFTGKGNSSMPQGLHEIIRSGAMGLKLHEDWGTTPAAIDNCLSVAELYDIQVNIHTDTLNESGFVEHTIAAFKGRTIHTYHSEGAGGGHAPDIIKVCGEKNVLPSSTNPTRPLTINTIDEHLDMLMVCHHLDNNIPEDVAFAESRIRAETVAAEDVLHDMGAISIISSDSQAMGRIGEVINRTWQTADKMKTQRGSIEPCGSLSDNFRIKRYIAKYTINPAIANGLSQHIGSIEVGKLADLVLWKPAFFGVKPEMVIKGGGIAWSNMGDSNASIPTAEPVKVKPMFGAFGRAGSCNSIAFVSQAAIDSEMVGTYGLQKRVEAVRNVRKLSKLDMKLNSELPKIQVDPESFEVTADGQVLTSSPAVSVPLSRNYFLF</sequence>
<evidence type="ECO:0000256" key="9">
    <source>
        <dbReference type="PIRSR" id="PIRSR611612-51"/>
    </source>
</evidence>
<dbReference type="EC" id="3.5.1.5" evidence="2"/>
<dbReference type="PROSITE" id="PS50966">
    <property type="entry name" value="ZF_SWIM"/>
    <property type="match status" value="1"/>
</dbReference>
<feature type="modified residue" description="N6-carboxylysine" evidence="8">
    <location>
        <position position="1344"/>
    </location>
</feature>
<dbReference type="PANTHER" id="PTHR43440:SF1">
    <property type="entry name" value="UREASE"/>
    <property type="match status" value="1"/>
</dbReference>
<dbReference type="InterPro" id="IPR036461">
    <property type="entry name" value="Urease_betasu_sf"/>
</dbReference>
<dbReference type="InterPro" id="IPR017950">
    <property type="entry name" value="Urease_AS"/>
</dbReference>
<dbReference type="Gene3D" id="3.20.20.140">
    <property type="entry name" value="Metal-dependent hydrolases"/>
    <property type="match status" value="1"/>
</dbReference>
<dbReference type="Gene3D" id="2.10.150.10">
    <property type="entry name" value="Urease, beta subunit"/>
    <property type="match status" value="1"/>
</dbReference>
<dbReference type="InterPro" id="IPR007527">
    <property type="entry name" value="Znf_SWIM"/>
</dbReference>
<feature type="binding site" description="via carbamate group" evidence="9">
    <location>
        <position position="1344"/>
    </location>
    <ligand>
        <name>Ni(2+)</name>
        <dbReference type="ChEBI" id="CHEBI:49786"/>
        <label>1</label>
    </ligand>
</feature>
<dbReference type="SMART" id="SM00575">
    <property type="entry name" value="ZnF_PMZ"/>
    <property type="match status" value="1"/>
</dbReference>
<dbReference type="PRINTS" id="PR01752">
    <property type="entry name" value="UREASE"/>
</dbReference>
<dbReference type="PROSITE" id="PS00145">
    <property type="entry name" value="UREASE_2"/>
    <property type="match status" value="1"/>
</dbReference>
<comment type="PTM">
    <text evidence="8">Carbamylation allows a single lysine to coordinate two nickel ions.</text>
</comment>
<dbReference type="CDD" id="cd00375">
    <property type="entry name" value="Urease_alpha"/>
    <property type="match status" value="1"/>
</dbReference>
<feature type="binding site" evidence="9">
    <location>
        <position position="1261"/>
    </location>
    <ligand>
        <name>Ni(2+)</name>
        <dbReference type="ChEBI" id="CHEBI:49786"/>
        <label>1</label>
    </ligand>
</feature>
<dbReference type="SUPFAM" id="SSF51338">
    <property type="entry name" value="Composite domain of metallo-dependent hydrolases"/>
    <property type="match status" value="2"/>
</dbReference>
<feature type="binding site" evidence="12">
    <location>
        <position position="1346"/>
    </location>
    <ligand>
        <name>substrate</name>
    </ligand>
</feature>
<dbReference type="GO" id="GO:0009039">
    <property type="term" value="F:urease activity"/>
    <property type="evidence" value="ECO:0007669"/>
    <property type="project" value="UniProtKB-EC"/>
</dbReference>
<dbReference type="NCBIfam" id="TIGR00192">
    <property type="entry name" value="urease_beta"/>
    <property type="match status" value="1"/>
</dbReference>
<dbReference type="Pfam" id="PF00449">
    <property type="entry name" value="Urease_alpha"/>
    <property type="match status" value="1"/>
</dbReference>
<evidence type="ECO:0000256" key="8">
    <source>
        <dbReference type="PIRSR" id="PIRSR611612-50"/>
    </source>
</evidence>
<accession>A0AAP0IL09</accession>
<dbReference type="InterPro" id="IPR011059">
    <property type="entry name" value="Metal-dep_hydrolase_composite"/>
</dbReference>
<name>A0AAP0IL09_9MAGN</name>
<keyword evidence="3 9" id="KW-0533">Nickel</keyword>
<dbReference type="InterPro" id="IPR006680">
    <property type="entry name" value="Amidohydro-rel"/>
</dbReference>
<evidence type="ECO:0000256" key="4">
    <source>
        <dbReference type="ARBA" id="ARBA00022723"/>
    </source>
</evidence>
<evidence type="ECO:0000256" key="3">
    <source>
        <dbReference type="ARBA" id="ARBA00022596"/>
    </source>
</evidence>
<reference evidence="16 17" key="1">
    <citation type="submission" date="2024-01" db="EMBL/GenBank/DDBJ databases">
        <title>Genome assemblies of Stephania.</title>
        <authorList>
            <person name="Yang L."/>
        </authorList>
    </citation>
    <scope>NUCLEOTIDE SEQUENCE [LARGE SCALE GENOMIC DNA]</scope>
    <source>
        <strain evidence="16">QJT</strain>
        <tissue evidence="16">Leaf</tissue>
    </source>
</reference>
<evidence type="ECO:0000256" key="7">
    <source>
        <dbReference type="ARBA" id="ARBA00022833"/>
    </source>
</evidence>
<dbReference type="PROSITE" id="PS01120">
    <property type="entry name" value="UREASE_1"/>
    <property type="match status" value="1"/>
</dbReference>
<dbReference type="Pfam" id="PF10551">
    <property type="entry name" value="MULE"/>
    <property type="match status" value="1"/>
</dbReference>
<dbReference type="InterPro" id="IPR002026">
    <property type="entry name" value="Urease_gamma/gamma-beta_su"/>
</dbReference>
<evidence type="ECO:0000256" key="5">
    <source>
        <dbReference type="ARBA" id="ARBA00022771"/>
    </source>
</evidence>
<feature type="binding site" evidence="9">
    <location>
        <position position="1373"/>
    </location>
    <ligand>
        <name>Ni(2+)</name>
        <dbReference type="ChEBI" id="CHEBI:49786"/>
        <label>2</label>
    </ligand>
</feature>
<evidence type="ECO:0000256" key="1">
    <source>
        <dbReference type="ARBA" id="ARBA00004897"/>
    </source>
</evidence>
<dbReference type="NCBIfam" id="NF009686">
    <property type="entry name" value="PRK13207.1"/>
    <property type="match status" value="1"/>
</dbReference>
<feature type="binding site" description="via carbamate group" evidence="9">
    <location>
        <position position="1344"/>
    </location>
    <ligand>
        <name>Ni(2+)</name>
        <dbReference type="ChEBI" id="CHEBI:49786"/>
        <label>2</label>
    </ligand>
</feature>
<evidence type="ECO:0000256" key="12">
    <source>
        <dbReference type="PROSITE-ProRule" id="PRU00700"/>
    </source>
</evidence>
<dbReference type="Pfam" id="PF01979">
    <property type="entry name" value="Amidohydro_1"/>
    <property type="match status" value="1"/>
</dbReference>
<comment type="cofactor">
    <cofactor evidence="9">
        <name>Ni cation</name>
        <dbReference type="ChEBI" id="CHEBI:25516"/>
    </cofactor>
    <text evidence="9">Binds 2 nickel ions per subunit.</text>
</comment>
<keyword evidence="5 11" id="KW-0863">Zinc-finger</keyword>
<dbReference type="InterPro" id="IPR032466">
    <property type="entry name" value="Metal_Hydrolase"/>
</dbReference>